<dbReference type="EMBL" id="QGNW01000043">
    <property type="protein sequence ID" value="RVX07991.1"/>
    <property type="molecule type" value="Genomic_DNA"/>
</dbReference>
<evidence type="ECO:0000256" key="1">
    <source>
        <dbReference type="SAM" id="MobiDB-lite"/>
    </source>
</evidence>
<accession>A0A438JGA7</accession>
<sequence>MVRRSDRIAARPPKRFAALESSEEEEEEEGAGEEEREEDNDRRLQDVFYDDKEGVLEHGPKKGRKKATEQTETTMESFGKRE</sequence>
<evidence type="ECO:0000313" key="3">
    <source>
        <dbReference type="Proteomes" id="UP000288805"/>
    </source>
</evidence>
<gene>
    <name evidence="2" type="ORF">CK203_014786</name>
</gene>
<comment type="caution">
    <text evidence="2">The sequence shown here is derived from an EMBL/GenBank/DDBJ whole genome shotgun (WGS) entry which is preliminary data.</text>
</comment>
<dbReference type="AlphaFoldDB" id="A0A438JGA7"/>
<dbReference type="Proteomes" id="UP000288805">
    <property type="component" value="Unassembled WGS sequence"/>
</dbReference>
<name>A0A438JGA7_VITVI</name>
<protein>
    <submittedName>
        <fullName evidence="2">Uncharacterized protein</fullName>
    </submittedName>
</protein>
<organism evidence="2 3">
    <name type="scientific">Vitis vinifera</name>
    <name type="common">Grape</name>
    <dbReference type="NCBI Taxonomy" id="29760"/>
    <lineage>
        <taxon>Eukaryota</taxon>
        <taxon>Viridiplantae</taxon>
        <taxon>Streptophyta</taxon>
        <taxon>Embryophyta</taxon>
        <taxon>Tracheophyta</taxon>
        <taxon>Spermatophyta</taxon>
        <taxon>Magnoliopsida</taxon>
        <taxon>eudicotyledons</taxon>
        <taxon>Gunneridae</taxon>
        <taxon>Pentapetalae</taxon>
        <taxon>rosids</taxon>
        <taxon>Vitales</taxon>
        <taxon>Vitaceae</taxon>
        <taxon>Viteae</taxon>
        <taxon>Vitis</taxon>
    </lineage>
</organism>
<feature type="region of interest" description="Disordered" evidence="1">
    <location>
        <begin position="1"/>
        <end position="82"/>
    </location>
</feature>
<evidence type="ECO:0000313" key="2">
    <source>
        <dbReference type="EMBL" id="RVX07991.1"/>
    </source>
</evidence>
<reference evidence="2 3" key="1">
    <citation type="journal article" date="2018" name="PLoS Genet.">
        <title>Population sequencing reveals clonal diversity and ancestral inbreeding in the grapevine cultivar Chardonnay.</title>
        <authorList>
            <person name="Roach M.J."/>
            <person name="Johnson D.L."/>
            <person name="Bohlmann J."/>
            <person name="van Vuuren H.J."/>
            <person name="Jones S.J."/>
            <person name="Pretorius I.S."/>
            <person name="Schmidt S.A."/>
            <person name="Borneman A.R."/>
        </authorList>
    </citation>
    <scope>NUCLEOTIDE SEQUENCE [LARGE SCALE GENOMIC DNA]</scope>
    <source>
        <strain evidence="3">cv. Chardonnay</strain>
        <tissue evidence="2">Leaf</tissue>
    </source>
</reference>
<feature type="compositionally biased region" description="Acidic residues" evidence="1">
    <location>
        <begin position="21"/>
        <end position="38"/>
    </location>
</feature>
<feature type="compositionally biased region" description="Basic and acidic residues" evidence="1">
    <location>
        <begin position="39"/>
        <end position="60"/>
    </location>
</feature>
<proteinExistence type="predicted"/>